<dbReference type="SUPFAM" id="SSF54648">
    <property type="entry name" value="DLC"/>
    <property type="match status" value="1"/>
</dbReference>
<dbReference type="EMBL" id="UYRU01046797">
    <property type="protein sequence ID" value="VDN09319.1"/>
    <property type="molecule type" value="Genomic_DNA"/>
</dbReference>
<comment type="similarity">
    <text evidence="1">Belongs to the dynein light chain family.</text>
</comment>
<dbReference type="SMART" id="SM01375">
    <property type="entry name" value="Dynein_light"/>
    <property type="match status" value="1"/>
</dbReference>
<keyword evidence="1" id="KW-0243">Dynein</keyword>
<keyword evidence="1" id="KW-0493">Microtubule</keyword>
<dbReference type="InterPro" id="IPR037177">
    <property type="entry name" value="DLC_sf"/>
</dbReference>
<dbReference type="GO" id="GO:0045505">
    <property type="term" value="F:dynein intermediate chain binding"/>
    <property type="evidence" value="ECO:0007669"/>
    <property type="project" value="TreeGrafter"/>
</dbReference>
<dbReference type="Pfam" id="PF01221">
    <property type="entry name" value="Dynein_light"/>
    <property type="match status" value="1"/>
</dbReference>
<evidence type="ECO:0000313" key="2">
    <source>
        <dbReference type="EMBL" id="VDN09319.1"/>
    </source>
</evidence>
<gene>
    <name evidence="2" type="ORF">DILT_LOCUS5150</name>
</gene>
<dbReference type="GO" id="GO:0005874">
    <property type="term" value="C:microtubule"/>
    <property type="evidence" value="ECO:0007669"/>
    <property type="project" value="UniProtKB-KW"/>
</dbReference>
<dbReference type="PANTHER" id="PTHR11886:SF35">
    <property type="entry name" value="DYNEIN LIGHT CHAIN"/>
    <property type="match status" value="1"/>
</dbReference>
<dbReference type="PANTHER" id="PTHR11886">
    <property type="entry name" value="DYNEIN LIGHT CHAIN"/>
    <property type="match status" value="1"/>
</dbReference>
<dbReference type="Gene3D" id="3.30.740.10">
    <property type="entry name" value="Protein Inhibitor Of Neuronal Nitric Oxide Synthase"/>
    <property type="match status" value="1"/>
</dbReference>
<comment type="subcellular location">
    <subcellularLocation>
        <location evidence="1">Cytoplasm</location>
        <location evidence="1">Cytoskeleton</location>
    </subcellularLocation>
</comment>
<keyword evidence="1" id="KW-0206">Cytoskeleton</keyword>
<evidence type="ECO:0000256" key="1">
    <source>
        <dbReference type="RuleBase" id="RU365010"/>
    </source>
</evidence>
<keyword evidence="1" id="KW-0505">Motor protein</keyword>
<proteinExistence type="inferred from homology"/>
<evidence type="ECO:0000313" key="3">
    <source>
        <dbReference type="Proteomes" id="UP000281553"/>
    </source>
</evidence>
<dbReference type="AlphaFoldDB" id="A0A3P7NIU6"/>
<reference evidence="2 3" key="1">
    <citation type="submission" date="2018-11" db="EMBL/GenBank/DDBJ databases">
        <authorList>
            <consortium name="Pathogen Informatics"/>
        </authorList>
    </citation>
    <scope>NUCLEOTIDE SEQUENCE [LARGE SCALE GENOMIC DNA]</scope>
</reference>
<accession>A0A3P7NIU6</accession>
<name>A0A3P7NIU6_DIBLA</name>
<dbReference type="Proteomes" id="UP000281553">
    <property type="component" value="Unassembled WGS sequence"/>
</dbReference>
<organism evidence="2 3">
    <name type="scientific">Dibothriocephalus latus</name>
    <name type="common">Fish tapeworm</name>
    <name type="synonym">Diphyllobothrium latum</name>
    <dbReference type="NCBI Taxonomy" id="60516"/>
    <lineage>
        <taxon>Eukaryota</taxon>
        <taxon>Metazoa</taxon>
        <taxon>Spiralia</taxon>
        <taxon>Lophotrochozoa</taxon>
        <taxon>Platyhelminthes</taxon>
        <taxon>Cestoda</taxon>
        <taxon>Eucestoda</taxon>
        <taxon>Diphyllobothriidea</taxon>
        <taxon>Diphyllobothriidae</taxon>
        <taxon>Dibothriocephalus</taxon>
    </lineage>
</organism>
<keyword evidence="1" id="KW-0963">Cytoplasm</keyword>
<dbReference type="OrthoDB" id="6240024at2759"/>
<keyword evidence="3" id="KW-1185">Reference proteome</keyword>
<dbReference type="GO" id="GO:0005868">
    <property type="term" value="C:cytoplasmic dynein complex"/>
    <property type="evidence" value="ECO:0007669"/>
    <property type="project" value="TreeGrafter"/>
</dbReference>
<protein>
    <recommendedName>
        <fullName evidence="1">Dynein light chain</fullName>
    </recommendedName>
</protein>
<dbReference type="InterPro" id="IPR001372">
    <property type="entry name" value="Dynein_light_chain_typ-1/2"/>
</dbReference>
<sequence>MYSQNSGQQPTCQVQNTDMDRQMQQYTIDLVNRALTRNPVERDAAAYIKKQFDQEHSKHWHCIVGKHFGR</sequence>
<dbReference type="GO" id="GO:0007017">
    <property type="term" value="P:microtubule-based process"/>
    <property type="evidence" value="ECO:0007669"/>
    <property type="project" value="InterPro"/>
</dbReference>